<accession>A0A4R3L561</accession>
<dbReference type="InterPro" id="IPR003607">
    <property type="entry name" value="HD/PDEase_dom"/>
</dbReference>
<reference evidence="3 4" key="1">
    <citation type="submission" date="2019-03" db="EMBL/GenBank/DDBJ databases">
        <title>Genomic Encyclopedia of Type Strains, Phase IV (KMG-IV): sequencing the most valuable type-strain genomes for metagenomic binning, comparative biology and taxonomic classification.</title>
        <authorList>
            <person name="Goeker M."/>
        </authorList>
    </citation>
    <scope>NUCLEOTIDE SEQUENCE [LARGE SCALE GENOMIC DNA]</scope>
    <source>
        <strain evidence="3 4">DSM 45707</strain>
    </source>
</reference>
<evidence type="ECO:0000256" key="1">
    <source>
        <dbReference type="SAM" id="Phobius"/>
    </source>
</evidence>
<dbReference type="InterPro" id="IPR011624">
    <property type="entry name" value="Metal-dep_PHydrolase_7TM_extra"/>
</dbReference>
<organism evidence="3 4">
    <name type="scientific">Hazenella coriacea</name>
    <dbReference type="NCBI Taxonomy" id="1179467"/>
    <lineage>
        <taxon>Bacteria</taxon>
        <taxon>Bacillati</taxon>
        <taxon>Bacillota</taxon>
        <taxon>Bacilli</taxon>
        <taxon>Bacillales</taxon>
        <taxon>Thermoactinomycetaceae</taxon>
        <taxon>Hazenella</taxon>
    </lineage>
</organism>
<evidence type="ECO:0000313" key="4">
    <source>
        <dbReference type="Proteomes" id="UP000294937"/>
    </source>
</evidence>
<feature type="transmembrane region" description="Helical" evidence="1">
    <location>
        <begin position="282"/>
        <end position="301"/>
    </location>
</feature>
<dbReference type="Pfam" id="PF01966">
    <property type="entry name" value="HD"/>
    <property type="match status" value="1"/>
</dbReference>
<dbReference type="SMART" id="SM00471">
    <property type="entry name" value="HDc"/>
    <property type="match status" value="1"/>
</dbReference>
<keyword evidence="4" id="KW-1185">Reference proteome</keyword>
<sequence length="719" mass="81364">MLKDKIEPSSPWLKRWLVKEDWKSSIHIQFFLYAIFGIAFYLLLINHILPEQYDIQVGTVSKNTIISPITKADDIATQEAKDQAAKMVELQYTKDDTITSKQIDRIDNLFAEIRKVITDPNLSEKDQKIRVNELFAENYTNQTFSDAFLKNLVNVSPKQLTEIRLQTREIVTDILNTGVRKSNLEEKREQVDRTLLNRLLDNENDPKVRNNVREISKKSIIVNEIYDEEKTKHLQDAAREAVKTIPINKGQIIVSVGELVTKDQYRKLEQLGLLKKESNMQVYFGLAIFVFQLIAMLYYYIKRFQVKLYKNNMNMILLFSVLLLTLVSMKMVAIGQNLEWSTIGYLAPIGLGAMLITLLLNIQLSLVCVVLLSISTSILFNADQHLLFDFQYGLVALVSGVASAFGLSGAKKRSSILLGGLIASVASTLAIISMYLILPIEGTWRDLVMSISFGIGSGILSAVLTIGFLPYIETVFGLLSPLRLLELSNPNHPLLRKLLIETPGTYHHSIIVGNLSEAAAESIGADGLLARVGAYYHDLGKTKRPQFFIENQIHRDNPHDKISPNLSKTIIISHPRDGVELLKQYRIPVPLQDIAAQHHGTTLLKYFYYKALNQQKDGERIEEEDYRYPGPKAQFKEAAIVGICDCVEAAVRSLSRPTPSRIQNMVKKIIQDRLEDGQFDECDLTLKELDLIAQSICETLQGIFHNRIEYPDEPAAKRS</sequence>
<feature type="transmembrane region" description="Helical" evidence="1">
    <location>
        <begin position="313"/>
        <end position="333"/>
    </location>
</feature>
<proteinExistence type="predicted"/>
<evidence type="ECO:0000313" key="3">
    <source>
        <dbReference type="EMBL" id="TCS94759.1"/>
    </source>
</evidence>
<dbReference type="Proteomes" id="UP000294937">
    <property type="component" value="Unassembled WGS sequence"/>
</dbReference>
<dbReference type="SUPFAM" id="SSF109604">
    <property type="entry name" value="HD-domain/PDEase-like"/>
    <property type="match status" value="1"/>
</dbReference>
<feature type="transmembrane region" description="Helical" evidence="1">
    <location>
        <begin position="26"/>
        <end position="45"/>
    </location>
</feature>
<dbReference type="AlphaFoldDB" id="A0A4R3L561"/>
<gene>
    <name evidence="3" type="ORF">EDD58_103178</name>
</gene>
<feature type="transmembrane region" description="Helical" evidence="1">
    <location>
        <begin position="390"/>
        <end position="409"/>
    </location>
</feature>
<name>A0A4R3L561_9BACL</name>
<keyword evidence="1" id="KW-1133">Transmembrane helix</keyword>
<keyword evidence="1" id="KW-0472">Membrane</keyword>
<dbReference type="PANTHER" id="PTHR36442:SF1">
    <property type="entry name" value="CYCLIC-DI-AMP PHOSPHODIESTERASE PGPH"/>
    <property type="match status" value="1"/>
</dbReference>
<feature type="transmembrane region" description="Helical" evidence="1">
    <location>
        <begin position="450"/>
        <end position="472"/>
    </location>
</feature>
<dbReference type="EMBL" id="SMAG01000003">
    <property type="protein sequence ID" value="TCS94759.1"/>
    <property type="molecule type" value="Genomic_DNA"/>
</dbReference>
<dbReference type="NCBIfam" id="TIGR00277">
    <property type="entry name" value="HDIG"/>
    <property type="match status" value="1"/>
</dbReference>
<dbReference type="OrthoDB" id="9806952at2"/>
<dbReference type="InterPro" id="IPR052722">
    <property type="entry name" value="PgpH_phosphodiesterase"/>
</dbReference>
<dbReference type="InterPro" id="IPR006674">
    <property type="entry name" value="HD_domain"/>
</dbReference>
<evidence type="ECO:0000259" key="2">
    <source>
        <dbReference type="SMART" id="SM00471"/>
    </source>
</evidence>
<dbReference type="InterPro" id="IPR006675">
    <property type="entry name" value="HDIG_dom"/>
</dbReference>
<dbReference type="PANTHER" id="PTHR36442">
    <property type="entry name" value="CYCLIC-DI-AMP PHOSPHODIESTERASE PGPH"/>
    <property type="match status" value="1"/>
</dbReference>
<comment type="caution">
    <text evidence="3">The sequence shown here is derived from an EMBL/GenBank/DDBJ whole genome shotgun (WGS) entry which is preliminary data.</text>
</comment>
<dbReference type="Pfam" id="PF07697">
    <property type="entry name" value="7TMR-HDED"/>
    <property type="match status" value="1"/>
</dbReference>
<dbReference type="Pfam" id="PF07698">
    <property type="entry name" value="7TM-7TMR_HD"/>
    <property type="match status" value="1"/>
</dbReference>
<dbReference type="Gene3D" id="1.10.3210.10">
    <property type="entry name" value="Hypothetical protein af1432"/>
    <property type="match status" value="1"/>
</dbReference>
<feature type="transmembrane region" description="Helical" evidence="1">
    <location>
        <begin position="345"/>
        <end position="378"/>
    </location>
</feature>
<keyword evidence="1" id="KW-0812">Transmembrane</keyword>
<feature type="transmembrane region" description="Helical" evidence="1">
    <location>
        <begin position="416"/>
        <end position="438"/>
    </location>
</feature>
<dbReference type="CDD" id="cd00077">
    <property type="entry name" value="HDc"/>
    <property type="match status" value="1"/>
</dbReference>
<feature type="domain" description="HD/PDEase" evidence="2">
    <location>
        <begin position="501"/>
        <end position="659"/>
    </location>
</feature>
<protein>
    <recommendedName>
        <fullName evidence="2">HD/PDEase domain-containing protein</fullName>
    </recommendedName>
</protein>
<dbReference type="InterPro" id="IPR011621">
    <property type="entry name" value="Metal-dep_PHydrolase_7TM_intra"/>
</dbReference>
<dbReference type="RefSeq" id="WP_131924147.1">
    <property type="nucleotide sequence ID" value="NZ_SMAG01000003.1"/>
</dbReference>